<dbReference type="AlphaFoldDB" id="A0A2J6QYG8"/>
<dbReference type="InterPro" id="IPR011333">
    <property type="entry name" value="SKP1/BTB/POZ_sf"/>
</dbReference>
<evidence type="ECO:0000313" key="2">
    <source>
        <dbReference type="EMBL" id="PMD31312.1"/>
    </source>
</evidence>
<feature type="domain" description="BTB" evidence="1">
    <location>
        <begin position="16"/>
        <end position="85"/>
    </location>
</feature>
<dbReference type="Gene3D" id="3.30.710.10">
    <property type="entry name" value="Potassium Channel Kv1.1, Chain A"/>
    <property type="match status" value="1"/>
</dbReference>
<dbReference type="Proteomes" id="UP000235786">
    <property type="component" value="Unassembled WGS sequence"/>
</dbReference>
<dbReference type="EMBL" id="KZ613963">
    <property type="protein sequence ID" value="PMD31312.1"/>
    <property type="molecule type" value="Genomic_DNA"/>
</dbReference>
<evidence type="ECO:0000313" key="3">
    <source>
        <dbReference type="Proteomes" id="UP000235786"/>
    </source>
</evidence>
<dbReference type="OrthoDB" id="6359816at2759"/>
<name>A0A2J6QYG8_HYAVF</name>
<evidence type="ECO:0000259" key="1">
    <source>
        <dbReference type="PROSITE" id="PS50097"/>
    </source>
</evidence>
<reference evidence="2 3" key="1">
    <citation type="submission" date="2016-04" db="EMBL/GenBank/DDBJ databases">
        <title>A degradative enzymes factory behind the ericoid mycorrhizal symbiosis.</title>
        <authorList>
            <consortium name="DOE Joint Genome Institute"/>
            <person name="Martino E."/>
            <person name="Morin E."/>
            <person name="Grelet G."/>
            <person name="Kuo A."/>
            <person name="Kohler A."/>
            <person name="Daghino S."/>
            <person name="Barry K."/>
            <person name="Choi C."/>
            <person name="Cichocki N."/>
            <person name="Clum A."/>
            <person name="Copeland A."/>
            <person name="Hainaut M."/>
            <person name="Haridas S."/>
            <person name="Labutti K."/>
            <person name="Lindquist E."/>
            <person name="Lipzen A."/>
            <person name="Khouja H.-R."/>
            <person name="Murat C."/>
            <person name="Ohm R."/>
            <person name="Olson A."/>
            <person name="Spatafora J."/>
            <person name="Veneault-Fourrey C."/>
            <person name="Henrissat B."/>
            <person name="Grigoriev I."/>
            <person name="Martin F."/>
            <person name="Perotto S."/>
        </authorList>
    </citation>
    <scope>NUCLEOTIDE SEQUENCE [LARGE SCALE GENOMIC DNA]</scope>
    <source>
        <strain evidence="2 3">F</strain>
    </source>
</reference>
<dbReference type="PROSITE" id="PS50097">
    <property type="entry name" value="BTB"/>
    <property type="match status" value="1"/>
</dbReference>
<dbReference type="InterPro" id="IPR000210">
    <property type="entry name" value="BTB/POZ_dom"/>
</dbReference>
<dbReference type="CDD" id="cd18186">
    <property type="entry name" value="BTB_POZ_ZBTB_KLHL-like"/>
    <property type="match status" value="1"/>
</dbReference>
<organism evidence="2 3">
    <name type="scientific">Hyaloscypha variabilis (strain UAMH 11265 / GT02V1 / F)</name>
    <name type="common">Meliniomyces variabilis</name>
    <dbReference type="NCBI Taxonomy" id="1149755"/>
    <lineage>
        <taxon>Eukaryota</taxon>
        <taxon>Fungi</taxon>
        <taxon>Dikarya</taxon>
        <taxon>Ascomycota</taxon>
        <taxon>Pezizomycotina</taxon>
        <taxon>Leotiomycetes</taxon>
        <taxon>Helotiales</taxon>
        <taxon>Hyaloscyphaceae</taxon>
        <taxon>Hyaloscypha</taxon>
        <taxon>Hyaloscypha variabilis</taxon>
    </lineage>
</organism>
<dbReference type="SUPFAM" id="SSF54695">
    <property type="entry name" value="POZ domain"/>
    <property type="match status" value="1"/>
</dbReference>
<gene>
    <name evidence="2" type="ORF">L207DRAFT_537269</name>
</gene>
<accession>A0A2J6QYG8</accession>
<keyword evidence="3" id="KW-1185">Reference proteome</keyword>
<dbReference type="Pfam" id="PF00651">
    <property type="entry name" value="BTB"/>
    <property type="match status" value="1"/>
</dbReference>
<dbReference type="PANTHER" id="PTHR47843">
    <property type="entry name" value="BTB DOMAIN-CONTAINING PROTEIN-RELATED"/>
    <property type="match status" value="1"/>
</dbReference>
<sequence>MSGVLRLTLHRELGSEVVQLVVGSERRLFPVHKKRLCSVSKLFDKVFNSSFAEAANGRIDLPTDTPETVSVFVTWLYGDHVRDMPIDDNNPGALDLYIDLYLFADAKRCEKLKNELMDTIRWGIDQGRLNFLFSHIKRIFDGTCSSCEAPIRTFCAAKIAYGLAEGDLDPRDVLALFKIGPDALEEYLSFQAAGHDHGNAGLISSTGEMEVDVTFSELQHHICVSYSTY</sequence>
<proteinExistence type="predicted"/>
<protein>
    <recommendedName>
        <fullName evidence="1">BTB domain-containing protein</fullName>
    </recommendedName>
</protein>